<dbReference type="InterPro" id="IPR022346">
    <property type="entry name" value="T2SS_GspH"/>
</dbReference>
<evidence type="ECO:0000259" key="11">
    <source>
        <dbReference type="Pfam" id="PF12019"/>
    </source>
</evidence>
<sequence>MPKHTGFTLIELLTTLAVLAVLFAVGLPGLADALARHRVQTTMHLVSADLAMARSSAIMRRSAVVVCPGTGANGCHGDADWGQGWIVFADPDGNRRPDTLDQLLRVSSAPGTGSGAMRIGATRNFVRYQRDGRSAGTNLTIRVCSGDTLAGQVIVNNLGRVRTARPARPTVCPM</sequence>
<evidence type="ECO:0000256" key="7">
    <source>
        <dbReference type="ARBA" id="ARBA00022989"/>
    </source>
</evidence>
<dbReference type="GO" id="GO:0015628">
    <property type="term" value="P:protein secretion by the type II secretion system"/>
    <property type="evidence" value="ECO:0007669"/>
    <property type="project" value="InterPro"/>
</dbReference>
<dbReference type="GO" id="GO:0015627">
    <property type="term" value="C:type II protein secretion system complex"/>
    <property type="evidence" value="ECO:0007669"/>
    <property type="project" value="InterPro"/>
</dbReference>
<dbReference type="InterPro" id="IPR045584">
    <property type="entry name" value="Pilin-like"/>
</dbReference>
<keyword evidence="7" id="KW-1133">Transmembrane helix</keyword>
<dbReference type="InterPro" id="IPR012902">
    <property type="entry name" value="N_methyl_site"/>
</dbReference>
<evidence type="ECO:0000256" key="9">
    <source>
        <dbReference type="ARBA" id="ARBA00025772"/>
    </source>
</evidence>
<comment type="caution">
    <text evidence="12">The sequence shown here is derived from an EMBL/GenBank/DDBJ whole genome shotgun (WGS) entry which is preliminary data.</text>
</comment>
<accession>A0A7Z0QTG2</accession>
<protein>
    <recommendedName>
        <fullName evidence="2">Type II secretion system protein H</fullName>
    </recommendedName>
    <alternativeName>
        <fullName evidence="10">General secretion pathway protein H</fullName>
    </alternativeName>
</protein>
<dbReference type="PROSITE" id="PS00409">
    <property type="entry name" value="PROKAR_NTER_METHYL"/>
    <property type="match status" value="1"/>
</dbReference>
<dbReference type="NCBIfam" id="TIGR02532">
    <property type="entry name" value="IV_pilin_GFxxxE"/>
    <property type="match status" value="1"/>
</dbReference>
<evidence type="ECO:0000256" key="1">
    <source>
        <dbReference type="ARBA" id="ARBA00004377"/>
    </source>
</evidence>
<keyword evidence="13" id="KW-1185">Reference proteome</keyword>
<evidence type="ECO:0000313" key="13">
    <source>
        <dbReference type="Proteomes" id="UP000589896"/>
    </source>
</evidence>
<evidence type="ECO:0000313" key="12">
    <source>
        <dbReference type="EMBL" id="NYZ62725.1"/>
    </source>
</evidence>
<dbReference type="Proteomes" id="UP000589896">
    <property type="component" value="Unassembled WGS sequence"/>
</dbReference>
<evidence type="ECO:0000256" key="6">
    <source>
        <dbReference type="ARBA" id="ARBA00022692"/>
    </source>
</evidence>
<keyword evidence="6" id="KW-0812">Transmembrane</keyword>
<dbReference type="Pfam" id="PF07963">
    <property type="entry name" value="N_methyl"/>
    <property type="match status" value="1"/>
</dbReference>
<dbReference type="RefSeq" id="WP_180544956.1">
    <property type="nucleotide sequence ID" value="NZ_JACCJZ010000015.1"/>
</dbReference>
<organism evidence="12 13">
    <name type="scientific">Luteimonas deserti</name>
    <dbReference type="NCBI Taxonomy" id="2752306"/>
    <lineage>
        <taxon>Bacteria</taxon>
        <taxon>Pseudomonadati</taxon>
        <taxon>Pseudomonadota</taxon>
        <taxon>Gammaproteobacteria</taxon>
        <taxon>Lysobacterales</taxon>
        <taxon>Lysobacteraceae</taxon>
        <taxon>Luteimonas</taxon>
    </lineage>
</organism>
<evidence type="ECO:0000256" key="10">
    <source>
        <dbReference type="ARBA" id="ARBA00030775"/>
    </source>
</evidence>
<evidence type="ECO:0000256" key="4">
    <source>
        <dbReference type="ARBA" id="ARBA00022481"/>
    </source>
</evidence>
<evidence type="ECO:0000256" key="2">
    <source>
        <dbReference type="ARBA" id="ARBA00021549"/>
    </source>
</evidence>
<proteinExistence type="inferred from homology"/>
<gene>
    <name evidence="12" type="ORF">H0E82_08100</name>
</gene>
<feature type="domain" description="General secretion pathway GspH" evidence="11">
    <location>
        <begin position="46"/>
        <end position="159"/>
    </location>
</feature>
<dbReference type="GO" id="GO:0005886">
    <property type="term" value="C:plasma membrane"/>
    <property type="evidence" value="ECO:0007669"/>
    <property type="project" value="UniProtKB-SubCell"/>
</dbReference>
<keyword evidence="3" id="KW-1003">Cell membrane</keyword>
<evidence type="ECO:0000256" key="8">
    <source>
        <dbReference type="ARBA" id="ARBA00023136"/>
    </source>
</evidence>
<dbReference type="AlphaFoldDB" id="A0A7Z0QTG2"/>
<comment type="subcellular location">
    <subcellularLocation>
        <location evidence="1">Cell inner membrane</location>
        <topology evidence="1">Single-pass membrane protein</topology>
    </subcellularLocation>
</comment>
<evidence type="ECO:0000256" key="3">
    <source>
        <dbReference type="ARBA" id="ARBA00022475"/>
    </source>
</evidence>
<reference evidence="12 13" key="1">
    <citation type="submission" date="2020-07" db="EMBL/GenBank/DDBJ databases">
        <title>isolation of Luteimonas sp. SJ-16.</title>
        <authorList>
            <person name="Huang X.-X."/>
            <person name="Xu L."/>
            <person name="Sun J.-Q."/>
        </authorList>
    </citation>
    <scope>NUCLEOTIDE SEQUENCE [LARGE SCALE GENOMIC DNA]</scope>
    <source>
        <strain evidence="12 13">SJ-16</strain>
    </source>
</reference>
<evidence type="ECO:0000256" key="5">
    <source>
        <dbReference type="ARBA" id="ARBA00022519"/>
    </source>
</evidence>
<keyword evidence="4" id="KW-0488">Methylation</keyword>
<keyword evidence="8" id="KW-0472">Membrane</keyword>
<dbReference type="Pfam" id="PF12019">
    <property type="entry name" value="GspH"/>
    <property type="match status" value="1"/>
</dbReference>
<dbReference type="SUPFAM" id="SSF54523">
    <property type="entry name" value="Pili subunits"/>
    <property type="match status" value="1"/>
</dbReference>
<name>A0A7Z0QTG2_9GAMM</name>
<dbReference type="Gene3D" id="3.55.40.10">
    <property type="entry name" value="minor pseudopilin epsh domain"/>
    <property type="match status" value="1"/>
</dbReference>
<comment type="similarity">
    <text evidence="9">Belongs to the GSP H family.</text>
</comment>
<dbReference type="EMBL" id="JACCJZ010000015">
    <property type="protein sequence ID" value="NYZ62725.1"/>
    <property type="molecule type" value="Genomic_DNA"/>
</dbReference>
<keyword evidence="5" id="KW-0997">Cell inner membrane</keyword>